<organism evidence="2">
    <name type="scientific">Candidatus Phytoplasma australasiaticum subsp. australasiaticum</name>
    <dbReference type="NCBI Taxonomy" id="2832407"/>
    <lineage>
        <taxon>Bacteria</taxon>
        <taxon>Bacillati</taxon>
        <taxon>Mycoplasmatota</taxon>
        <taxon>Mollicutes</taxon>
        <taxon>Acholeplasmatales</taxon>
        <taxon>Acholeplasmataceae</taxon>
        <taxon>Candidatus Phytoplasma</taxon>
        <taxon>16SrII (Peanut WB group)</taxon>
        <taxon>Candidatus Phytoplasma australasiaticum</taxon>
    </lineage>
</organism>
<feature type="transmembrane region" description="Helical" evidence="1">
    <location>
        <begin position="22"/>
        <end position="44"/>
    </location>
</feature>
<keyword evidence="1" id="KW-0812">Transmembrane</keyword>
<accession>A0A7S7FZ84</accession>
<name>A0A7S7FZ84_9MOLU</name>
<keyword evidence="1" id="KW-1133">Transmembrane helix</keyword>
<dbReference type="AlphaFoldDB" id="A0A7S7FZ84"/>
<reference evidence="2" key="1">
    <citation type="submission" date="2020-08" db="EMBL/GenBank/DDBJ databases">
        <title>Phytoplasma sp. strain PR08 associated with Phyllody Disease of Parthenium hysterophorus.</title>
        <authorList>
            <person name="Kirdat K."/>
            <person name="Tiwarekar B."/>
            <person name="Yadav A."/>
        </authorList>
    </citation>
    <scope>NUCLEOTIDE SEQUENCE [LARGE SCALE GENOMIC DNA]</scope>
    <source>
        <strain evidence="2">PR08</strain>
    </source>
</reference>
<evidence type="ECO:0000256" key="1">
    <source>
        <dbReference type="SAM" id="Phobius"/>
    </source>
</evidence>
<keyword evidence="1" id="KW-0472">Membrane</keyword>
<evidence type="ECO:0000313" key="2">
    <source>
        <dbReference type="EMBL" id="QOX89293.1"/>
    </source>
</evidence>
<sequence>MKTDSNNPKYLFNNETVLFKKVIYYIIYLKVVNLLNEIKMLFYVKVFLML</sequence>
<protein>
    <submittedName>
        <fullName evidence="2">Uncharacterized protein</fullName>
    </submittedName>
</protein>
<dbReference type="EMBL" id="CP060385">
    <property type="protein sequence ID" value="QOX89293.1"/>
    <property type="molecule type" value="Genomic_DNA"/>
</dbReference>
<proteinExistence type="predicted"/>
<gene>
    <name evidence="2" type="ORF">H7685_02175</name>
</gene>